<keyword evidence="5" id="KW-0067">ATP-binding</keyword>
<dbReference type="GO" id="GO:0005524">
    <property type="term" value="F:ATP binding"/>
    <property type="evidence" value="ECO:0007669"/>
    <property type="project" value="UniProtKB-KW"/>
</dbReference>
<dbReference type="Gene3D" id="3.40.50.300">
    <property type="entry name" value="P-loop containing nucleotide triphosphate hydrolases"/>
    <property type="match status" value="1"/>
</dbReference>
<reference evidence="9 10" key="1">
    <citation type="journal article" date="2012" name="Appl. Environ. Microbiol.">
        <title>Short-read sequencing for genomic analysis of the brown rot fungus Fibroporia radiculosa.</title>
        <authorList>
            <person name="Tang J.D."/>
            <person name="Perkins A.D."/>
            <person name="Sonstegard T.S."/>
            <person name="Schroeder S.G."/>
            <person name="Burgess S.C."/>
            <person name="Diehl S.V."/>
        </authorList>
    </citation>
    <scope>NUCLEOTIDE SEQUENCE [LARGE SCALE GENOMIC DNA]</scope>
    <source>
        <strain evidence="9 10">TFFH 294</strain>
    </source>
</reference>
<name>J4IBA1_9APHY</name>
<dbReference type="CDD" id="cd02023">
    <property type="entry name" value="UMPK"/>
    <property type="match status" value="1"/>
</dbReference>
<evidence type="ECO:0000259" key="7">
    <source>
        <dbReference type="Pfam" id="PF00485"/>
    </source>
</evidence>
<dbReference type="EC" id="2.7.1.48" evidence="5"/>
<evidence type="ECO:0000256" key="3">
    <source>
        <dbReference type="ARBA" id="ARBA00022741"/>
    </source>
</evidence>
<dbReference type="RefSeq" id="XP_012183584.1">
    <property type="nucleotide sequence ID" value="XM_012328194.1"/>
</dbReference>
<dbReference type="FunCoup" id="J4IBA1">
    <property type="interactions" value="445"/>
</dbReference>
<dbReference type="NCBIfam" id="NF004018">
    <property type="entry name" value="PRK05480.1"/>
    <property type="match status" value="1"/>
</dbReference>
<comment type="catalytic activity">
    <reaction evidence="5">
        <text>uridine + ATP = UMP + ADP + H(+)</text>
        <dbReference type="Rhea" id="RHEA:16825"/>
        <dbReference type="ChEBI" id="CHEBI:15378"/>
        <dbReference type="ChEBI" id="CHEBI:16704"/>
        <dbReference type="ChEBI" id="CHEBI:30616"/>
        <dbReference type="ChEBI" id="CHEBI:57865"/>
        <dbReference type="ChEBI" id="CHEBI:456216"/>
        <dbReference type="EC" id="2.7.1.48"/>
    </reaction>
</comment>
<dbReference type="AlphaFoldDB" id="J4IBA1"/>
<comment type="catalytic activity">
    <reaction evidence="5">
        <text>cytidine + ATP = CMP + ADP + H(+)</text>
        <dbReference type="Rhea" id="RHEA:24674"/>
        <dbReference type="ChEBI" id="CHEBI:15378"/>
        <dbReference type="ChEBI" id="CHEBI:17562"/>
        <dbReference type="ChEBI" id="CHEBI:30616"/>
        <dbReference type="ChEBI" id="CHEBI:60377"/>
        <dbReference type="ChEBI" id="CHEBI:456216"/>
        <dbReference type="EC" id="2.7.1.48"/>
    </reaction>
</comment>
<dbReference type="STRING" id="599839.J4IBA1"/>
<comment type="pathway">
    <text evidence="1 5">Pyrimidine metabolism; UMP biosynthesis via salvage pathway; UMP from uridine: step 1/1.</text>
</comment>
<dbReference type="UniPathway" id="UPA00579">
    <property type="reaction ID" value="UER00640"/>
</dbReference>
<dbReference type="Gene3D" id="3.40.50.2020">
    <property type="match status" value="1"/>
</dbReference>
<dbReference type="GO" id="GO:0044206">
    <property type="term" value="P:UMP salvage"/>
    <property type="evidence" value="ECO:0007669"/>
    <property type="project" value="UniProtKB-UniPathway"/>
</dbReference>
<sequence>MADDKVSPEPQPARPTLSRSATTLTARDELLQAKKNTLLKSHGRPPWYGEDGSPISDAFVVGIAGGSASGKTHVARRIVQALGSIPTVIILSQDSFYKRHTPEEIELANASRFDFDHPDAIDMPLFASCLSDLRACRQTNIPIYSFTEHQRLRETKYLYGAAIIIAEGIMALHDPALRALYDLKIFVQCDSDLMLARRIRRDVKERGRSVDGVLEQYLRYVKPSYDNFVQPTSRYANIIVPGYDNAVATDIIATHIRRQLDGRATQLRQRLAGAGPRDLIPQDCTPDPAKEYLNLTILSHTPQLQGILTILRDRTTNRGDFIFFVDRLATLLAEKAMEHLPFRPKTVMTPLEVESHGNELDTDYICGVSILRSGGPLERGLRRVVSAIPIGSMLIQSEAATGEPLLFHLQLPIYIRHRHLAEKSWVFVLDAQIGTGAAAFMAIRVLLDHGVPQDHIIFVVFLVARCGGISMLQRAFPQVKFVCGAVDDGLQEMWLEGVEEGDGQMEAEGRKAWVVEPGMGHIGDRYYL</sequence>
<dbReference type="InParanoid" id="J4IBA1"/>
<evidence type="ECO:0000256" key="5">
    <source>
        <dbReference type="RuleBase" id="RU003825"/>
    </source>
</evidence>
<feature type="domain" description="Phosphoribosyltransferase" evidence="8">
    <location>
        <begin position="299"/>
        <end position="492"/>
    </location>
</feature>
<dbReference type="GeneID" id="24099212"/>
<dbReference type="SUPFAM" id="SSF53271">
    <property type="entry name" value="PRTase-like"/>
    <property type="match status" value="1"/>
</dbReference>
<dbReference type="Proteomes" id="UP000006352">
    <property type="component" value="Unassembled WGS sequence"/>
</dbReference>
<dbReference type="HOGENOM" id="CLU_021278_0_3_1"/>
<dbReference type="InterPro" id="IPR027417">
    <property type="entry name" value="P-loop_NTPase"/>
</dbReference>
<evidence type="ECO:0000256" key="6">
    <source>
        <dbReference type="SAM" id="MobiDB-lite"/>
    </source>
</evidence>
<evidence type="ECO:0000256" key="4">
    <source>
        <dbReference type="ARBA" id="ARBA00022777"/>
    </source>
</evidence>
<dbReference type="InterPro" id="IPR000764">
    <property type="entry name" value="Uridine_kinase-like"/>
</dbReference>
<dbReference type="GO" id="GO:0044211">
    <property type="term" value="P:CTP salvage"/>
    <property type="evidence" value="ECO:0007669"/>
    <property type="project" value="UniProtKB-UniPathway"/>
</dbReference>
<feature type="domain" description="Phosphoribulokinase/uridine kinase" evidence="7">
    <location>
        <begin position="60"/>
        <end position="242"/>
    </location>
</feature>
<dbReference type="UniPathway" id="UPA00574">
    <property type="reaction ID" value="UER00637"/>
</dbReference>
<organism evidence="9 10">
    <name type="scientific">Fibroporia radiculosa</name>
    <dbReference type="NCBI Taxonomy" id="599839"/>
    <lineage>
        <taxon>Eukaryota</taxon>
        <taxon>Fungi</taxon>
        <taxon>Dikarya</taxon>
        <taxon>Basidiomycota</taxon>
        <taxon>Agaricomycotina</taxon>
        <taxon>Agaricomycetes</taxon>
        <taxon>Polyporales</taxon>
        <taxon>Fibroporiaceae</taxon>
        <taxon>Fibroporia</taxon>
    </lineage>
</organism>
<dbReference type="SUPFAM" id="SSF52540">
    <property type="entry name" value="P-loop containing nucleoside triphosphate hydrolases"/>
    <property type="match status" value="1"/>
</dbReference>
<dbReference type="GO" id="GO:0043771">
    <property type="term" value="F:cytidine kinase activity"/>
    <property type="evidence" value="ECO:0007669"/>
    <property type="project" value="RHEA"/>
</dbReference>
<dbReference type="GO" id="GO:0004849">
    <property type="term" value="F:uridine kinase activity"/>
    <property type="evidence" value="ECO:0007669"/>
    <property type="project" value="UniProtKB-EC"/>
</dbReference>
<protein>
    <recommendedName>
        <fullName evidence="5">Uridine kinase</fullName>
        <ecNumber evidence="5">2.7.1.48</ecNumber>
    </recommendedName>
</protein>
<accession>J4IBA1</accession>
<proteinExistence type="inferred from homology"/>
<dbReference type="PRINTS" id="PR00988">
    <property type="entry name" value="URIDINKINASE"/>
</dbReference>
<keyword evidence="10" id="KW-1185">Reference proteome</keyword>
<dbReference type="FunFam" id="3.40.50.300:FF:002070">
    <property type="entry name" value="Uridine kinase"/>
    <property type="match status" value="1"/>
</dbReference>
<dbReference type="InterPro" id="IPR006083">
    <property type="entry name" value="PRK/URK"/>
</dbReference>
<comment type="pathway">
    <text evidence="5">Pyrimidine metabolism; CTP biosynthesis via salvage pathway; CTP from cytidine: step 1/3.</text>
</comment>
<dbReference type="CDD" id="cd06223">
    <property type="entry name" value="PRTases_typeI"/>
    <property type="match status" value="1"/>
</dbReference>
<evidence type="ECO:0000256" key="1">
    <source>
        <dbReference type="ARBA" id="ARBA00004690"/>
    </source>
</evidence>
<evidence type="ECO:0000259" key="8">
    <source>
        <dbReference type="Pfam" id="PF14681"/>
    </source>
</evidence>
<dbReference type="OrthoDB" id="738517at2759"/>
<feature type="region of interest" description="Disordered" evidence="6">
    <location>
        <begin position="1"/>
        <end position="21"/>
    </location>
</feature>
<dbReference type="NCBIfam" id="TIGR00235">
    <property type="entry name" value="udk"/>
    <property type="match status" value="1"/>
</dbReference>
<comment type="similarity">
    <text evidence="5">Belongs to the uridine kinase family.</text>
</comment>
<keyword evidence="3 5" id="KW-0547">Nucleotide-binding</keyword>
<evidence type="ECO:0000313" key="10">
    <source>
        <dbReference type="Proteomes" id="UP000006352"/>
    </source>
</evidence>
<gene>
    <name evidence="9" type="ORF">FIBRA_06472</name>
</gene>
<dbReference type="InterPro" id="IPR029057">
    <property type="entry name" value="PRTase-like"/>
</dbReference>
<evidence type="ECO:0000313" key="9">
    <source>
        <dbReference type="EMBL" id="CCM04301.1"/>
    </source>
</evidence>
<keyword evidence="4 5" id="KW-0418">Kinase</keyword>
<evidence type="ECO:0000256" key="2">
    <source>
        <dbReference type="ARBA" id="ARBA00022679"/>
    </source>
</evidence>
<dbReference type="Pfam" id="PF00485">
    <property type="entry name" value="PRK"/>
    <property type="match status" value="1"/>
</dbReference>
<dbReference type="Pfam" id="PF14681">
    <property type="entry name" value="UPRTase"/>
    <property type="match status" value="1"/>
</dbReference>
<keyword evidence="2 5" id="KW-0808">Transferase</keyword>
<dbReference type="EMBL" id="HE797150">
    <property type="protein sequence ID" value="CCM04301.1"/>
    <property type="molecule type" value="Genomic_DNA"/>
</dbReference>
<dbReference type="PANTHER" id="PTHR10285">
    <property type="entry name" value="URIDINE KINASE"/>
    <property type="match status" value="1"/>
</dbReference>
<dbReference type="InterPro" id="IPR000836">
    <property type="entry name" value="PRTase_dom"/>
</dbReference>